<gene>
    <name evidence="1" type="ORF">E9677_12545</name>
</gene>
<evidence type="ECO:0008006" key="3">
    <source>
        <dbReference type="Google" id="ProtNLM"/>
    </source>
</evidence>
<reference evidence="1 2" key="1">
    <citation type="submission" date="2019-04" db="EMBL/GenBank/DDBJ databases">
        <title>Genome sequence of strain 7209-2.</title>
        <authorList>
            <person name="Gao J."/>
            <person name="Sun J."/>
        </authorList>
    </citation>
    <scope>NUCLEOTIDE SEQUENCE [LARGE SCALE GENOMIC DNA]</scope>
    <source>
        <strain evidence="1 2">7209-2</strain>
    </source>
</reference>
<accession>A0ABY2QTP4</accession>
<proteinExistence type="predicted"/>
<evidence type="ECO:0000313" key="2">
    <source>
        <dbReference type="Proteomes" id="UP000309667"/>
    </source>
</evidence>
<protein>
    <recommendedName>
        <fullName evidence="3">DUF2188 domain-containing protein</fullName>
    </recommendedName>
</protein>
<name>A0ABY2QTP4_9HYPH</name>
<sequence length="61" mass="6668">MARVLFTYDFDYKPTPQVTIGYRAGMKKTVKRDCAERAIAAGKAVSLDRASPNEVSDGDQG</sequence>
<dbReference type="RefSeq" id="WP_136558441.1">
    <property type="nucleotide sequence ID" value="NZ_STGT01000003.1"/>
</dbReference>
<evidence type="ECO:0000313" key="1">
    <source>
        <dbReference type="EMBL" id="THV13733.1"/>
    </source>
</evidence>
<comment type="caution">
    <text evidence="1">The sequence shown here is derived from an EMBL/GenBank/DDBJ whole genome shotgun (WGS) entry which is preliminary data.</text>
</comment>
<organism evidence="1 2">
    <name type="scientific">Rhizobium rhizophilum</name>
    <dbReference type="NCBI Taxonomy" id="1850373"/>
    <lineage>
        <taxon>Bacteria</taxon>
        <taxon>Pseudomonadati</taxon>
        <taxon>Pseudomonadota</taxon>
        <taxon>Alphaproteobacteria</taxon>
        <taxon>Hyphomicrobiales</taxon>
        <taxon>Rhizobiaceae</taxon>
        <taxon>Rhizobium/Agrobacterium group</taxon>
        <taxon>Rhizobium</taxon>
    </lineage>
</organism>
<keyword evidence="2" id="KW-1185">Reference proteome</keyword>
<dbReference type="EMBL" id="STGT01000003">
    <property type="protein sequence ID" value="THV13733.1"/>
    <property type="molecule type" value="Genomic_DNA"/>
</dbReference>
<dbReference type="Proteomes" id="UP000309667">
    <property type="component" value="Unassembled WGS sequence"/>
</dbReference>